<gene>
    <name evidence="2" type="ORF">UX67_C0039G0001</name>
</gene>
<dbReference type="Proteomes" id="UP000034831">
    <property type="component" value="Unassembled WGS sequence"/>
</dbReference>
<feature type="region of interest" description="Disordered" evidence="1">
    <location>
        <begin position="117"/>
        <end position="137"/>
    </location>
</feature>
<name>A0A0G1QR85_9BACT</name>
<accession>A0A0G1QR85</accession>
<comment type="caution">
    <text evidence="2">The sequence shown here is derived from an EMBL/GenBank/DDBJ whole genome shotgun (WGS) entry which is preliminary data.</text>
</comment>
<proteinExistence type="predicted"/>
<dbReference type="EMBL" id="LCNC01000039">
    <property type="protein sequence ID" value="KKU47397.1"/>
    <property type="molecule type" value="Genomic_DNA"/>
</dbReference>
<reference evidence="2 3" key="1">
    <citation type="journal article" date="2015" name="Nature">
        <title>rRNA introns, odd ribosomes, and small enigmatic genomes across a large radiation of phyla.</title>
        <authorList>
            <person name="Brown C.T."/>
            <person name="Hug L.A."/>
            <person name="Thomas B.C."/>
            <person name="Sharon I."/>
            <person name="Castelle C.J."/>
            <person name="Singh A."/>
            <person name="Wilkins M.J."/>
            <person name="Williams K.H."/>
            <person name="Banfield J.F."/>
        </authorList>
    </citation>
    <scope>NUCLEOTIDE SEQUENCE [LARGE SCALE GENOMIC DNA]</scope>
</reference>
<evidence type="ECO:0000256" key="1">
    <source>
        <dbReference type="SAM" id="MobiDB-lite"/>
    </source>
</evidence>
<dbReference type="AlphaFoldDB" id="A0A0G1QR85"/>
<feature type="region of interest" description="Disordered" evidence="1">
    <location>
        <begin position="45"/>
        <end position="76"/>
    </location>
</feature>
<feature type="compositionally biased region" description="Polar residues" evidence="1">
    <location>
        <begin position="127"/>
        <end position="137"/>
    </location>
</feature>
<evidence type="ECO:0000313" key="3">
    <source>
        <dbReference type="Proteomes" id="UP000034831"/>
    </source>
</evidence>
<feature type="compositionally biased region" description="Polar residues" evidence="1">
    <location>
        <begin position="52"/>
        <end position="65"/>
    </location>
</feature>
<organism evidence="2 3">
    <name type="scientific">Candidatus Woesebacteria bacterium GW2011_GWF2_46_8</name>
    <dbReference type="NCBI Taxonomy" id="1618604"/>
    <lineage>
        <taxon>Bacteria</taxon>
        <taxon>Candidatus Woeseibacteriota</taxon>
    </lineage>
</organism>
<protein>
    <submittedName>
        <fullName evidence="2">Uncharacterized protein</fullName>
    </submittedName>
</protein>
<evidence type="ECO:0000313" key="2">
    <source>
        <dbReference type="EMBL" id="KKU47397.1"/>
    </source>
</evidence>
<sequence>MLGKHYQLVWILGLDNWTIQRKEQKPWLDSLGILSNSLVEESVPDEGGAVANNLNPVEQVSTPQGGSKPKTLNPEINTDNYISYPLDSGIVVMFPGTMLKKLVTGAFLTKLNELEELGKGGKEDAGNNASNTPVEPD</sequence>